<keyword evidence="1" id="KW-1133">Transmembrane helix</keyword>
<name>A0ABP9E9I5_9GAMM</name>
<evidence type="ECO:0000313" key="2">
    <source>
        <dbReference type="EMBL" id="GAA4871504.1"/>
    </source>
</evidence>
<gene>
    <name evidence="2" type="ORF">GCM10023333_00390</name>
</gene>
<keyword evidence="1" id="KW-0472">Membrane</keyword>
<comment type="caution">
    <text evidence="2">The sequence shown here is derived from an EMBL/GenBank/DDBJ whole genome shotgun (WGS) entry which is preliminary data.</text>
</comment>
<evidence type="ECO:0000256" key="1">
    <source>
        <dbReference type="SAM" id="Phobius"/>
    </source>
</evidence>
<dbReference type="Proteomes" id="UP001499988">
    <property type="component" value="Unassembled WGS sequence"/>
</dbReference>
<accession>A0ABP9E9I5</accession>
<keyword evidence="1" id="KW-0812">Transmembrane</keyword>
<dbReference type="RefSeq" id="WP_345332059.1">
    <property type="nucleotide sequence ID" value="NZ_BAABJZ010000002.1"/>
</dbReference>
<reference evidence="3" key="1">
    <citation type="journal article" date="2019" name="Int. J. Syst. Evol. Microbiol.">
        <title>The Global Catalogue of Microorganisms (GCM) 10K type strain sequencing project: providing services to taxonomists for standard genome sequencing and annotation.</title>
        <authorList>
            <consortium name="The Broad Institute Genomics Platform"/>
            <consortium name="The Broad Institute Genome Sequencing Center for Infectious Disease"/>
            <person name="Wu L."/>
            <person name="Ma J."/>
        </authorList>
    </citation>
    <scope>NUCLEOTIDE SEQUENCE [LARGE SCALE GENOMIC DNA]</scope>
    <source>
        <strain evidence="3">JCM 18401</strain>
    </source>
</reference>
<feature type="transmembrane region" description="Helical" evidence="1">
    <location>
        <begin position="25"/>
        <end position="45"/>
    </location>
</feature>
<protein>
    <submittedName>
        <fullName evidence="2">Uncharacterized protein</fullName>
    </submittedName>
</protein>
<proteinExistence type="predicted"/>
<keyword evidence="3" id="KW-1185">Reference proteome</keyword>
<dbReference type="EMBL" id="BAABJZ010000002">
    <property type="protein sequence ID" value="GAA4871504.1"/>
    <property type="molecule type" value="Genomic_DNA"/>
</dbReference>
<sequence>MMLLTLCVLCATAVLVSLPLASPWLLQALVGVSILMVALNLYVVISYSEDNELDN</sequence>
<organism evidence="2 3">
    <name type="scientific">Ferrimonas pelagia</name>
    <dbReference type="NCBI Taxonomy" id="1177826"/>
    <lineage>
        <taxon>Bacteria</taxon>
        <taxon>Pseudomonadati</taxon>
        <taxon>Pseudomonadota</taxon>
        <taxon>Gammaproteobacteria</taxon>
        <taxon>Alteromonadales</taxon>
        <taxon>Ferrimonadaceae</taxon>
        <taxon>Ferrimonas</taxon>
    </lineage>
</organism>
<evidence type="ECO:0000313" key="3">
    <source>
        <dbReference type="Proteomes" id="UP001499988"/>
    </source>
</evidence>